<feature type="compositionally biased region" description="Basic and acidic residues" evidence="2">
    <location>
        <begin position="37"/>
        <end position="50"/>
    </location>
</feature>
<protein>
    <submittedName>
        <fullName evidence="3">Uncharacterized protein</fullName>
    </submittedName>
</protein>
<evidence type="ECO:0000256" key="1">
    <source>
        <dbReference type="SAM" id="Coils"/>
    </source>
</evidence>
<feature type="region of interest" description="Disordered" evidence="2">
    <location>
        <begin position="1"/>
        <end position="71"/>
    </location>
</feature>
<gene>
    <name evidence="3" type="ORF">WICMUC_001121</name>
</gene>
<evidence type="ECO:0000313" key="3">
    <source>
        <dbReference type="EMBL" id="KAH3679297.1"/>
    </source>
</evidence>
<dbReference type="EMBL" id="JAEUBF010000325">
    <property type="protein sequence ID" value="KAH3679297.1"/>
    <property type="molecule type" value="Genomic_DNA"/>
</dbReference>
<dbReference type="OrthoDB" id="3980552at2759"/>
<accession>A0A9P8PW78</accession>
<keyword evidence="1" id="KW-0175">Coiled coil</keyword>
<keyword evidence="4" id="KW-1185">Reference proteome</keyword>
<reference evidence="3" key="1">
    <citation type="journal article" date="2021" name="Open Biol.">
        <title>Shared evolutionary footprints suggest mitochondrial oxidative damage underlies multiple complex I losses in fungi.</title>
        <authorList>
            <person name="Schikora-Tamarit M.A."/>
            <person name="Marcet-Houben M."/>
            <person name="Nosek J."/>
            <person name="Gabaldon T."/>
        </authorList>
    </citation>
    <scope>NUCLEOTIDE SEQUENCE</scope>
    <source>
        <strain evidence="3">CBS6341</strain>
    </source>
</reference>
<evidence type="ECO:0000256" key="2">
    <source>
        <dbReference type="SAM" id="MobiDB-lite"/>
    </source>
</evidence>
<proteinExistence type="predicted"/>
<feature type="compositionally biased region" description="Basic and acidic residues" evidence="2">
    <location>
        <begin position="1"/>
        <end position="10"/>
    </location>
</feature>
<organism evidence="3 4">
    <name type="scientific">Wickerhamomyces mucosus</name>
    <dbReference type="NCBI Taxonomy" id="1378264"/>
    <lineage>
        <taxon>Eukaryota</taxon>
        <taxon>Fungi</taxon>
        <taxon>Dikarya</taxon>
        <taxon>Ascomycota</taxon>
        <taxon>Saccharomycotina</taxon>
        <taxon>Saccharomycetes</taxon>
        <taxon>Phaffomycetales</taxon>
        <taxon>Wickerhamomycetaceae</taxon>
        <taxon>Wickerhamomyces</taxon>
    </lineage>
</organism>
<evidence type="ECO:0000313" key="4">
    <source>
        <dbReference type="Proteomes" id="UP000769528"/>
    </source>
</evidence>
<dbReference type="AlphaFoldDB" id="A0A9P8PW78"/>
<feature type="compositionally biased region" description="Low complexity" evidence="2">
    <location>
        <begin position="15"/>
        <end position="35"/>
    </location>
</feature>
<feature type="coiled-coil region" evidence="1">
    <location>
        <begin position="205"/>
        <end position="236"/>
    </location>
</feature>
<feature type="region of interest" description="Disordered" evidence="2">
    <location>
        <begin position="97"/>
        <end position="121"/>
    </location>
</feature>
<sequence length="285" mass="33629">MSKRSQDPKRQLFKSLNSTSNTQSSLDQSTTNLLSETLRKQSDKYRRQEPETTEFVIHKSTSPENYKIFSSHPLRESKLQALETSEQTLENLFHPNQQRQDRHHHQHQYHNPNTSYTGNNNSTYYELSSEDEDSELPDISSLPQHDFHNNEDDILISIPGYSKEEIVALKNLNSKDRKNLRIPKKSSLEQAFSSVSSLKYLRSLNREKLQEYAALNNEFEDEMEQIRRQKMKKLQLQHKIFTQKRIDPSEIEDFQLEPYQAETLRDAVSQLDETSWMYSKSFIRP</sequence>
<dbReference type="Proteomes" id="UP000769528">
    <property type="component" value="Unassembled WGS sequence"/>
</dbReference>
<comment type="caution">
    <text evidence="3">The sequence shown here is derived from an EMBL/GenBank/DDBJ whole genome shotgun (WGS) entry which is preliminary data.</text>
</comment>
<name>A0A9P8PW78_9ASCO</name>
<reference evidence="3" key="2">
    <citation type="submission" date="2021-01" db="EMBL/GenBank/DDBJ databases">
        <authorList>
            <person name="Schikora-Tamarit M.A."/>
        </authorList>
    </citation>
    <scope>NUCLEOTIDE SEQUENCE</scope>
    <source>
        <strain evidence="3">CBS6341</strain>
    </source>
</reference>
<feature type="compositionally biased region" description="Low complexity" evidence="2">
    <location>
        <begin position="109"/>
        <end position="121"/>
    </location>
</feature>